<feature type="region of interest" description="Disordered" evidence="1">
    <location>
        <begin position="1"/>
        <end position="34"/>
    </location>
</feature>
<name>A0ABY6LFI3_9ARAC</name>
<protein>
    <submittedName>
        <fullName evidence="2">Uncharacterized protein</fullName>
    </submittedName>
</protein>
<reference evidence="2 3" key="1">
    <citation type="submission" date="2022-01" db="EMBL/GenBank/DDBJ databases">
        <title>A chromosomal length assembly of Cordylochernes scorpioides.</title>
        <authorList>
            <person name="Zeh D."/>
            <person name="Zeh J."/>
        </authorList>
    </citation>
    <scope>NUCLEOTIDE SEQUENCE [LARGE SCALE GENOMIC DNA]</scope>
    <source>
        <strain evidence="2">IN4F17</strain>
        <tissue evidence="2">Whole Body</tissue>
    </source>
</reference>
<feature type="compositionally biased region" description="Polar residues" evidence="1">
    <location>
        <begin position="9"/>
        <end position="20"/>
    </location>
</feature>
<evidence type="ECO:0000256" key="1">
    <source>
        <dbReference type="SAM" id="MobiDB-lite"/>
    </source>
</evidence>
<accession>A0ABY6LFI3</accession>
<dbReference type="Proteomes" id="UP001235939">
    <property type="component" value="Chromosome 17"/>
</dbReference>
<evidence type="ECO:0000313" key="2">
    <source>
        <dbReference type="EMBL" id="UYV78977.1"/>
    </source>
</evidence>
<gene>
    <name evidence="2" type="ORF">LAZ67_17000539</name>
</gene>
<organism evidence="2 3">
    <name type="scientific">Cordylochernes scorpioides</name>
    <dbReference type="NCBI Taxonomy" id="51811"/>
    <lineage>
        <taxon>Eukaryota</taxon>
        <taxon>Metazoa</taxon>
        <taxon>Ecdysozoa</taxon>
        <taxon>Arthropoda</taxon>
        <taxon>Chelicerata</taxon>
        <taxon>Arachnida</taxon>
        <taxon>Pseudoscorpiones</taxon>
        <taxon>Cheliferoidea</taxon>
        <taxon>Chernetidae</taxon>
        <taxon>Cordylochernes</taxon>
    </lineage>
</organism>
<proteinExistence type="predicted"/>
<evidence type="ECO:0000313" key="3">
    <source>
        <dbReference type="Proteomes" id="UP001235939"/>
    </source>
</evidence>
<dbReference type="EMBL" id="CP092879">
    <property type="protein sequence ID" value="UYV78977.1"/>
    <property type="molecule type" value="Genomic_DNA"/>
</dbReference>
<keyword evidence="3" id="KW-1185">Reference proteome</keyword>
<sequence>MMLRLGNSMPHSSSKTTSGASRRRRKRAEGSWAGETVVLQAGLRTLHEAGPDLRRAISGNLEEDEFDEDTFH</sequence>